<dbReference type="EMBL" id="ASPP01007979">
    <property type="protein sequence ID" value="ETO26273.1"/>
    <property type="molecule type" value="Genomic_DNA"/>
</dbReference>
<name>X6NK36_RETFI</name>
<dbReference type="AlphaFoldDB" id="X6NK36"/>
<accession>X6NK36</accession>
<comment type="caution">
    <text evidence="3">The sequence shown here is derived from an EMBL/GenBank/DDBJ whole genome shotgun (WGS) entry which is preliminary data.</text>
</comment>
<organism evidence="3 4">
    <name type="scientific">Reticulomyxa filosa</name>
    <dbReference type="NCBI Taxonomy" id="46433"/>
    <lineage>
        <taxon>Eukaryota</taxon>
        <taxon>Sar</taxon>
        <taxon>Rhizaria</taxon>
        <taxon>Retaria</taxon>
        <taxon>Foraminifera</taxon>
        <taxon>Monothalamids</taxon>
        <taxon>Reticulomyxidae</taxon>
        <taxon>Reticulomyxa</taxon>
    </lineage>
</organism>
<evidence type="ECO:0000256" key="2">
    <source>
        <dbReference type="SAM" id="MobiDB-lite"/>
    </source>
</evidence>
<feature type="coiled-coil region" evidence="1">
    <location>
        <begin position="98"/>
        <end position="125"/>
    </location>
</feature>
<feature type="compositionally biased region" description="Acidic residues" evidence="2">
    <location>
        <begin position="35"/>
        <end position="46"/>
    </location>
</feature>
<reference evidence="3 4" key="1">
    <citation type="journal article" date="2013" name="Curr. Biol.">
        <title>The Genome of the Foraminiferan Reticulomyxa filosa.</title>
        <authorList>
            <person name="Glockner G."/>
            <person name="Hulsmann N."/>
            <person name="Schleicher M."/>
            <person name="Noegel A.A."/>
            <person name="Eichinger L."/>
            <person name="Gallinger C."/>
            <person name="Pawlowski J."/>
            <person name="Sierra R."/>
            <person name="Euteneuer U."/>
            <person name="Pillet L."/>
            <person name="Moustafa A."/>
            <person name="Platzer M."/>
            <person name="Groth M."/>
            <person name="Szafranski K."/>
            <person name="Schliwa M."/>
        </authorList>
    </citation>
    <scope>NUCLEOTIDE SEQUENCE [LARGE SCALE GENOMIC DNA]</scope>
</reference>
<gene>
    <name evidence="3" type="ORF">RFI_10863</name>
</gene>
<keyword evidence="1" id="KW-0175">Coiled coil</keyword>
<keyword evidence="4" id="KW-1185">Reference proteome</keyword>
<evidence type="ECO:0000256" key="1">
    <source>
        <dbReference type="SAM" id="Coils"/>
    </source>
</evidence>
<protein>
    <submittedName>
        <fullName evidence="3">Uncharacterized protein</fullName>
    </submittedName>
</protein>
<dbReference type="Proteomes" id="UP000023152">
    <property type="component" value="Unassembled WGS sequence"/>
</dbReference>
<feature type="compositionally biased region" description="Low complexity" evidence="2">
    <location>
        <begin position="76"/>
        <end position="93"/>
    </location>
</feature>
<evidence type="ECO:0000313" key="3">
    <source>
        <dbReference type="EMBL" id="ETO26273.1"/>
    </source>
</evidence>
<feature type="region of interest" description="Disordered" evidence="2">
    <location>
        <begin position="32"/>
        <end position="93"/>
    </location>
</feature>
<evidence type="ECO:0000313" key="4">
    <source>
        <dbReference type="Proteomes" id="UP000023152"/>
    </source>
</evidence>
<sequence>MQKKKKKNNVYIYVYEYKFKKKKKKQVEIEKMEKEQEEQEEEEVVNDNEKELAENMMAEMGGTAAEANIQTRTKTQAQIQSRSQRPPQQQQMQSDKAIVMRQKQIKQLELENKKLQALLRNKAGNTNKNNPTAYTAGNGYPFLVNSSALRNLETQHKNQMQLKTKEIAQLKKQVFFSITIIIIKIRIQNQKIFLKKK</sequence>
<feature type="compositionally biased region" description="Low complexity" evidence="2">
    <location>
        <begin position="54"/>
        <end position="68"/>
    </location>
</feature>
<proteinExistence type="predicted"/>